<dbReference type="InterPro" id="IPR052795">
    <property type="entry name" value="RREB1"/>
</dbReference>
<dbReference type="EMBL" id="CAXITT010000114">
    <property type="protein sequence ID" value="CAL1532376.1"/>
    <property type="molecule type" value="Genomic_DNA"/>
</dbReference>
<dbReference type="FunFam" id="3.30.160.60:FF:000448">
    <property type="entry name" value="RE1-silencing transcription factor A"/>
    <property type="match status" value="1"/>
</dbReference>
<feature type="domain" description="C2H2-type" evidence="6">
    <location>
        <begin position="1858"/>
        <end position="1886"/>
    </location>
</feature>
<evidence type="ECO:0000256" key="2">
    <source>
        <dbReference type="ARBA" id="ARBA00022771"/>
    </source>
</evidence>
<evidence type="ECO:0000256" key="3">
    <source>
        <dbReference type="ARBA" id="ARBA00022833"/>
    </source>
</evidence>
<feature type="region of interest" description="Disordered" evidence="5">
    <location>
        <begin position="1469"/>
        <end position="1509"/>
    </location>
</feature>
<organism evidence="7 8">
    <name type="scientific">Lymnaea stagnalis</name>
    <name type="common">Great pond snail</name>
    <name type="synonym">Helix stagnalis</name>
    <dbReference type="NCBI Taxonomy" id="6523"/>
    <lineage>
        <taxon>Eukaryota</taxon>
        <taxon>Metazoa</taxon>
        <taxon>Spiralia</taxon>
        <taxon>Lophotrochozoa</taxon>
        <taxon>Mollusca</taxon>
        <taxon>Gastropoda</taxon>
        <taxon>Heterobranchia</taxon>
        <taxon>Euthyneura</taxon>
        <taxon>Panpulmonata</taxon>
        <taxon>Hygrophila</taxon>
        <taxon>Lymnaeoidea</taxon>
        <taxon>Lymnaeidae</taxon>
        <taxon>Lymnaea</taxon>
    </lineage>
</organism>
<feature type="domain" description="C2H2-type" evidence="6">
    <location>
        <begin position="1648"/>
        <end position="1677"/>
    </location>
</feature>
<sequence>MKDYTLAPTSDVPPTPAFSAPHLPSPHLPSPHLPSPHLPSPHLPPNFLYPSPSSAFTTPSPYPCFPFDVMARRKNSPKNIHWNPQKCPICHANRLAENTPKSPVEKEEYFIDGDGTLTIKNGVCPRRLALRLFGEVETLHKKYEDLLGENLVKFLLNLKQIVDKHRDICPDEKMAQIELADRVLITHMEASTLGRPVNVLARKNSNLPESFIRQRNKYNLIGGGDFEVPDNFQRVSQFPTNRASILPEALSPKLPSTIDSTDVLGGIKGTASDDCSSEESSRVASPSPSVSSITSDAAKQMSNTKRGSKILPVPSTDGQTRYLCPVCSLELSNDHELTVHIRSHNQTGQQSIPNTCTICRKTLSSQSSLDRHMLVHSGERPFKCKICDMSFTTNGNMHRHARIHEKNGLTTPKSQNRKTSPKRERLLVPAEKAPEGSLTVGQAQFNSDELRILKSQQSAILKSQQSALLQQYYNCFLPHHPAYPGFQNIQDPTSLSYPYFSLMDSTNMSYLLTKRPRMMPQHIREPSPDLRAPQTYVCNVCDEVFTNQFSLESHIESHVIVDKKLEAQGGATCKMCHVVAKSEASLLLHTLTHHKEEEVFAEPDSKPGKKSPSSPSQSATATVSNGSVNPGFQGLGFTSFTAKKFPLIAQTYCESLPGVKGLKFPVFKCQECDKEFPVEGAKDLHEVSHVPEEYTVCPMCDCHFTESSRLQEHMFKHIADRKFEDTQNISNASADCLDQSDFLALFGLIAKEDPGQAAGQENKIEDEDSVVSDNDESISEEDEKSQANCDNSEDIKPSVQVSTGHDSKSTLPPSIFLHQSILTSTPNDTIALLSQSRMQRQISCLPNILNSSPTPSHDSDSEFHSQNSSQEGLMPPMFPCKYCDIVLKSPKALKHHKRSHKSTSQFQCNVCSYSSADKSTLQRHMRTHSGERPFKCGICQYSFTTKANCERHMKQKHGLEKDQLSDKLVCNKYIIANKSCPPSPTPSSGSGSDATCQVCGVDFLHWRGLQQHHYVSPNCRMSFLCKLCQMSFTSRQGSLLHILQSHPGVPVDNCEKYIICIERPPASPANPSHITPPPAHTKKLTPPSPITSPTEKLQVFDQIQTSDMKPLVGLLQGKVQSLLHRAEANTSGSDKPLDFSKHEMKRLSSEGFFHMHSSTGSRSSSISFSEDDQQTEDLPIDLSLPRPAVTTSRGKGLKLLNQSPSGYPKQMIDCQGVANINLTAAKSPLPLKTSHVGNFREIPGPSPRSDSNNNKLPQSVPPTTSDVGNIPKHIFSYGQSPHMMTPVQKSDAHSSVLTLPTHSAFPQSHSVVSHFPPLAAASSRSQGLTLRTKLTLPHNSKSLFSSSGVVLEKSLLLKAALIDKEKSVQDVAPSSLEDVHETSSGKNDFTGTSPVTGLGDKNPDAKPLKCSSSESDSSCELASVKKILDATDAQKFQEFLMIQETEDEQDAKSESVASSEDSNLSMENMYSNSQSFNSGLQGSRSDDGSNAKQDDSSSTSEEGKEGCFTMPPTIVNVALIDNELPAVFKDRRYKQNTNLCDPSNMSEKAIAELIEKVAKENPSSPAKKKRNSYADSPHKFSCPYCPRCFPWLSSLNRHLLTHTGQKPFKCPRCPVTFSTKSNRERHLIRKHNVNMMDPASRSTMDRPYKCHICVFSSFSTHSNLVKHYKDRHGGASPPTHSFEAIDKSMSDGEGEEIQVNGGGPSYEDEEEYNTLVELRGGLSDKEIMLQNYTQDSDSNHSSSNPVSLRDPHKKRNAIFNLNGEEEHTNNKMSSTNHISTLTTKPTSGLITRPGIDDTVLTDTMKNFLDKSVRQALEDSHRRALKEGSEFIITPAIERHLRHLPMNETTPEFSVNHKIQCLKCEREFINHKFLIKHIKKDHGNDLPFKCYLCEASFSRRVECLQHQVLAHQAEWNVLKEKNDVTNVQVFATRLDKMIEKFSKKGRDILEKQSHDAEVIKTLDKNKKNSASSGELRTTDGASSGESRTTDGASEDGDVNVNDGADCDDDTGDMEESADPGVLEEVLTTDYLLRKVHCSLCPKRFWSLQDLKRHMRSHTGERPYRCDICFQKFTLKHSMNRHKAKHHPEYVNVPDGTSEDEESGGSDTTGQSKPSLSRQLKPGSDVHSDDMSTNDDNNNKHNKAETNNEDMLHNLLGVESSMIDQIFDAKDSAASILGV</sequence>
<feature type="region of interest" description="Disordered" evidence="5">
    <location>
        <begin position="849"/>
        <end position="872"/>
    </location>
</feature>
<dbReference type="GO" id="GO:0001228">
    <property type="term" value="F:DNA-binding transcription activator activity, RNA polymerase II-specific"/>
    <property type="evidence" value="ECO:0007669"/>
    <property type="project" value="TreeGrafter"/>
</dbReference>
<gene>
    <name evidence="7" type="ORF">GSLYS_00006455001</name>
</gene>
<feature type="region of interest" description="Disordered" evidence="5">
    <location>
        <begin position="598"/>
        <end position="625"/>
    </location>
</feature>
<feature type="compositionally biased region" description="Acidic residues" evidence="5">
    <location>
        <begin position="764"/>
        <end position="783"/>
    </location>
</feature>
<dbReference type="PROSITE" id="PS00028">
    <property type="entry name" value="ZINC_FINGER_C2H2_1"/>
    <property type="match status" value="15"/>
</dbReference>
<dbReference type="FunFam" id="3.30.160.60:FF:000446">
    <property type="entry name" value="Zinc finger protein"/>
    <property type="match status" value="1"/>
</dbReference>
<reference evidence="7 8" key="1">
    <citation type="submission" date="2024-04" db="EMBL/GenBank/DDBJ databases">
        <authorList>
            <consortium name="Genoscope - CEA"/>
            <person name="William W."/>
        </authorList>
    </citation>
    <scope>NUCLEOTIDE SEQUENCE [LARGE SCALE GENOMIC DNA]</scope>
</reference>
<dbReference type="FunFam" id="3.30.160.60:FF:002476">
    <property type="entry name" value="Ras responsive element binding protein 1a"/>
    <property type="match status" value="1"/>
</dbReference>
<feature type="domain" description="C2H2-type" evidence="6">
    <location>
        <begin position="906"/>
        <end position="933"/>
    </location>
</feature>
<keyword evidence="1" id="KW-0479">Metal-binding</keyword>
<comment type="caution">
    <text evidence="7">The sequence shown here is derived from an EMBL/GenBank/DDBJ whole genome shotgun (WGS) entry which is preliminary data.</text>
</comment>
<evidence type="ECO:0000259" key="6">
    <source>
        <dbReference type="PROSITE" id="PS50157"/>
    </source>
</evidence>
<keyword evidence="2 4" id="KW-0863">Zinc-finger</keyword>
<feature type="region of interest" description="Disordered" evidence="5">
    <location>
        <begin position="755"/>
        <end position="810"/>
    </location>
</feature>
<dbReference type="FunFam" id="3.30.160.60:FF:000682">
    <property type="entry name" value="ras-responsive element-binding protein 1 isoform X1"/>
    <property type="match status" value="1"/>
</dbReference>
<keyword evidence="8" id="KW-1185">Reference proteome</keyword>
<feature type="compositionally biased region" description="Polar residues" evidence="5">
    <location>
        <begin position="293"/>
        <end position="305"/>
    </location>
</feature>
<feature type="region of interest" description="Disordered" evidence="5">
    <location>
        <begin position="403"/>
        <end position="424"/>
    </location>
</feature>
<dbReference type="Pfam" id="PF13894">
    <property type="entry name" value="zf-C2H2_4"/>
    <property type="match status" value="1"/>
</dbReference>
<feature type="region of interest" description="Disordered" evidence="5">
    <location>
        <begin position="1068"/>
        <end position="1093"/>
    </location>
</feature>
<feature type="region of interest" description="Disordered" evidence="5">
    <location>
        <begin position="1961"/>
        <end position="2019"/>
    </location>
</feature>
<feature type="compositionally biased region" description="Polar residues" evidence="5">
    <location>
        <begin position="799"/>
        <end position="810"/>
    </location>
</feature>
<dbReference type="Pfam" id="PF13909">
    <property type="entry name" value="zf-H2C2_5"/>
    <property type="match status" value="1"/>
</dbReference>
<feature type="domain" description="C2H2-type" evidence="6">
    <location>
        <begin position="934"/>
        <end position="962"/>
    </location>
</feature>
<feature type="compositionally biased region" description="Low complexity" evidence="5">
    <location>
        <begin position="282"/>
        <end position="292"/>
    </location>
</feature>
<evidence type="ECO:0000256" key="5">
    <source>
        <dbReference type="SAM" id="MobiDB-lite"/>
    </source>
</evidence>
<feature type="domain" description="C2H2-type" evidence="6">
    <location>
        <begin position="878"/>
        <end position="905"/>
    </location>
</feature>
<protein>
    <recommendedName>
        <fullName evidence="6">C2H2-type domain-containing protein</fullName>
    </recommendedName>
</protein>
<dbReference type="GO" id="GO:0000978">
    <property type="term" value="F:RNA polymerase II cis-regulatory region sequence-specific DNA binding"/>
    <property type="evidence" value="ECO:0007669"/>
    <property type="project" value="TreeGrafter"/>
</dbReference>
<dbReference type="SMART" id="SM00355">
    <property type="entry name" value="ZnF_C2H2"/>
    <property type="match status" value="19"/>
</dbReference>
<feature type="region of interest" description="Disordered" evidence="5">
    <location>
        <begin position="1368"/>
        <end position="1415"/>
    </location>
</feature>
<feature type="region of interest" description="Disordered" evidence="5">
    <location>
        <begin position="267"/>
        <end position="314"/>
    </location>
</feature>
<feature type="domain" description="C2H2-type" evidence="6">
    <location>
        <begin position="382"/>
        <end position="404"/>
    </location>
</feature>
<name>A0AAV2HGE0_LYMST</name>
<feature type="domain" description="C2H2-type" evidence="6">
    <location>
        <begin position="667"/>
        <end position="694"/>
    </location>
</feature>
<evidence type="ECO:0000313" key="8">
    <source>
        <dbReference type="Proteomes" id="UP001497497"/>
    </source>
</evidence>
<feature type="domain" description="C2H2-type" evidence="6">
    <location>
        <begin position="1580"/>
        <end position="1607"/>
    </location>
</feature>
<feature type="domain" description="C2H2-type" evidence="6">
    <location>
        <begin position="322"/>
        <end position="349"/>
    </location>
</feature>
<keyword evidence="3" id="KW-0862">Zinc</keyword>
<feature type="compositionally biased region" description="Low complexity" evidence="5">
    <location>
        <begin position="1157"/>
        <end position="1168"/>
    </location>
</feature>
<feature type="compositionally biased region" description="Low complexity" evidence="5">
    <location>
        <begin position="1735"/>
        <end position="1744"/>
    </location>
</feature>
<feature type="region of interest" description="Disordered" evidence="5">
    <location>
        <begin position="2079"/>
        <end position="2145"/>
    </location>
</feature>
<feature type="region of interest" description="Disordered" evidence="5">
    <location>
        <begin position="1154"/>
        <end position="1179"/>
    </location>
</feature>
<feature type="domain" description="C2H2-type" evidence="6">
    <location>
        <begin position="354"/>
        <end position="381"/>
    </location>
</feature>
<feature type="domain" description="C2H2-type" evidence="6">
    <location>
        <begin position="2034"/>
        <end position="2061"/>
    </location>
</feature>
<dbReference type="Pfam" id="PF00096">
    <property type="entry name" value="zf-C2H2"/>
    <property type="match status" value="6"/>
</dbReference>
<feature type="compositionally biased region" description="Basic and acidic residues" evidence="5">
    <location>
        <begin position="1484"/>
        <end position="1505"/>
    </location>
</feature>
<dbReference type="GO" id="GO:0005634">
    <property type="term" value="C:nucleus"/>
    <property type="evidence" value="ECO:0007669"/>
    <property type="project" value="TreeGrafter"/>
</dbReference>
<feature type="compositionally biased region" description="Basic and acidic residues" evidence="5">
    <location>
        <begin position="598"/>
        <end position="607"/>
    </location>
</feature>
<evidence type="ECO:0000313" key="7">
    <source>
        <dbReference type="EMBL" id="CAL1532376.1"/>
    </source>
</evidence>
<feature type="domain" description="C2H2-type" evidence="6">
    <location>
        <begin position="695"/>
        <end position="722"/>
    </location>
</feature>
<evidence type="ECO:0000256" key="1">
    <source>
        <dbReference type="ARBA" id="ARBA00022723"/>
    </source>
</evidence>
<feature type="region of interest" description="Disordered" evidence="5">
    <location>
        <begin position="1670"/>
        <end position="1710"/>
    </location>
</feature>
<feature type="compositionally biased region" description="Polar residues" evidence="5">
    <location>
        <begin position="1384"/>
        <end position="1395"/>
    </location>
</feature>
<feature type="compositionally biased region" description="Pro residues" evidence="5">
    <location>
        <begin position="23"/>
        <end position="39"/>
    </location>
</feature>
<dbReference type="InterPro" id="IPR036236">
    <property type="entry name" value="Znf_C2H2_sf"/>
</dbReference>
<dbReference type="PROSITE" id="PS50157">
    <property type="entry name" value="ZINC_FINGER_C2H2_2"/>
    <property type="match status" value="15"/>
</dbReference>
<feature type="region of interest" description="Disordered" evidence="5">
    <location>
        <begin position="1"/>
        <end position="39"/>
    </location>
</feature>
<feature type="compositionally biased region" description="Polar residues" evidence="5">
    <location>
        <begin position="1469"/>
        <end position="1483"/>
    </location>
</feature>
<dbReference type="InterPro" id="IPR013087">
    <property type="entry name" value="Znf_C2H2_type"/>
</dbReference>
<dbReference type="Gene3D" id="3.30.160.60">
    <property type="entry name" value="Classic Zinc Finger"/>
    <property type="match status" value="12"/>
</dbReference>
<accession>A0AAV2HGE0</accession>
<feature type="compositionally biased region" description="Polar residues" evidence="5">
    <location>
        <begin position="1770"/>
        <end position="1789"/>
    </location>
</feature>
<dbReference type="Proteomes" id="UP001497497">
    <property type="component" value="Unassembled WGS sequence"/>
</dbReference>
<feature type="domain" description="C2H2-type" evidence="6">
    <location>
        <begin position="536"/>
        <end position="558"/>
    </location>
</feature>
<feature type="compositionally biased region" description="Polar residues" evidence="5">
    <location>
        <begin position="2103"/>
        <end position="2116"/>
    </location>
</feature>
<feature type="compositionally biased region" description="Basic and acidic residues" evidence="5">
    <location>
        <begin position="2135"/>
        <end position="2145"/>
    </location>
</feature>
<dbReference type="PANTHER" id="PTHR46451:SF1">
    <property type="entry name" value="RAS-RESPONSIVE ELEMENT-BINDING PROTEIN 1"/>
    <property type="match status" value="1"/>
</dbReference>
<evidence type="ECO:0000256" key="4">
    <source>
        <dbReference type="PROSITE-ProRule" id="PRU00042"/>
    </source>
</evidence>
<dbReference type="GO" id="GO:0008270">
    <property type="term" value="F:zinc ion binding"/>
    <property type="evidence" value="ECO:0007669"/>
    <property type="project" value="UniProtKB-KW"/>
</dbReference>
<feature type="compositionally biased region" description="Acidic residues" evidence="5">
    <location>
        <begin position="1169"/>
        <end position="1179"/>
    </location>
</feature>
<proteinExistence type="predicted"/>
<feature type="region of interest" description="Disordered" evidence="5">
    <location>
        <begin position="1733"/>
        <end position="1789"/>
    </location>
</feature>
<feature type="compositionally biased region" description="Polar residues" evidence="5">
    <location>
        <begin position="1248"/>
        <end position="1267"/>
    </location>
</feature>
<feature type="region of interest" description="Disordered" evidence="5">
    <location>
        <begin position="1230"/>
        <end position="1270"/>
    </location>
</feature>
<dbReference type="PANTHER" id="PTHR46451">
    <property type="entry name" value="RAS-RESPONSIVE ELEMENT-BINDING PROTEIN 1"/>
    <property type="match status" value="1"/>
</dbReference>
<dbReference type="SUPFAM" id="SSF57667">
    <property type="entry name" value="beta-beta-alpha zinc fingers"/>
    <property type="match status" value="7"/>
</dbReference>
<feature type="compositionally biased region" description="Acidic residues" evidence="5">
    <location>
        <begin position="2003"/>
        <end position="2016"/>
    </location>
</feature>
<feature type="domain" description="C2H2-type" evidence="6">
    <location>
        <begin position="2062"/>
        <end position="2089"/>
    </location>
</feature>
<dbReference type="FunFam" id="3.30.160.60:FF:001788">
    <property type="entry name" value="ras-responsive element-binding protein 1"/>
    <property type="match status" value="1"/>
</dbReference>
<feature type="domain" description="C2H2-type" evidence="6">
    <location>
        <begin position="1887"/>
        <end position="1915"/>
    </location>
</feature>
<feature type="compositionally biased region" description="Polar residues" evidence="5">
    <location>
        <begin position="1967"/>
        <end position="1990"/>
    </location>
</feature>